<dbReference type="InterPro" id="IPR016181">
    <property type="entry name" value="Acyl_CoA_acyltransferase"/>
</dbReference>
<protein>
    <submittedName>
        <fullName evidence="4">Putative acetyltransferase</fullName>
    </submittedName>
</protein>
<dbReference type="EMBL" id="GL379642">
    <property type="protein sequence ID" value="EFL91418.1"/>
    <property type="molecule type" value="Genomic_DNA"/>
</dbReference>
<evidence type="ECO:0000259" key="3">
    <source>
        <dbReference type="PROSITE" id="PS51186"/>
    </source>
</evidence>
<dbReference type="PANTHER" id="PTHR43420">
    <property type="entry name" value="ACETYLTRANSFERASE"/>
    <property type="match status" value="1"/>
</dbReference>
<dbReference type="RefSeq" id="WP_006705287.1">
    <property type="nucleotide sequence ID" value="NZ_CAWLGB010000054.1"/>
</dbReference>
<dbReference type="GO" id="GO:0016747">
    <property type="term" value="F:acyltransferase activity, transferring groups other than amino-acyl groups"/>
    <property type="evidence" value="ECO:0007669"/>
    <property type="project" value="InterPro"/>
</dbReference>
<dbReference type="InterPro" id="IPR050680">
    <property type="entry name" value="YpeA/RimI_acetyltransf"/>
</dbReference>
<keyword evidence="2" id="KW-0012">Acyltransferase</keyword>
<dbReference type="AlphaFoldDB" id="E0WU99"/>
<name>E0WU99_9ENTR</name>
<keyword evidence="5" id="KW-1185">Reference proteome</keyword>
<evidence type="ECO:0000313" key="4">
    <source>
        <dbReference type="EMBL" id="EFL91418.1"/>
    </source>
</evidence>
<reference evidence="4" key="1">
    <citation type="journal article" date="2009" name="Environ. Microbiol.">
        <title>Dynamics of genome evolution in facultative symbionts of aphids.</title>
        <authorList>
            <person name="Degnan P.H."/>
            <person name="Leonardo T.E."/>
            <person name="Cass B.N."/>
            <person name="Hurwitz B."/>
            <person name="Stern D."/>
            <person name="Gibbs R.A."/>
            <person name="Richards S."/>
            <person name="Moran N.A."/>
        </authorList>
    </citation>
    <scope>NUCLEOTIDE SEQUENCE [LARGE SCALE GENOMIC DNA]</scope>
    <source>
        <strain evidence="4">LSR1</strain>
    </source>
</reference>
<dbReference type="InterPro" id="IPR000182">
    <property type="entry name" value="GNAT_dom"/>
</dbReference>
<evidence type="ECO:0000256" key="1">
    <source>
        <dbReference type="ARBA" id="ARBA00022679"/>
    </source>
</evidence>
<evidence type="ECO:0000313" key="5">
    <source>
        <dbReference type="Proteomes" id="UP000005726"/>
    </source>
</evidence>
<proteinExistence type="predicted"/>
<dbReference type="eggNOG" id="COG0456">
    <property type="taxonomic scope" value="Bacteria"/>
</dbReference>
<dbReference type="STRING" id="663321.REG_1680"/>
<dbReference type="Pfam" id="PF00583">
    <property type="entry name" value="Acetyltransf_1"/>
    <property type="match status" value="1"/>
</dbReference>
<organism evidence="4 5">
    <name type="scientific">Candidatus Regiella insecticola LSR1</name>
    <dbReference type="NCBI Taxonomy" id="663321"/>
    <lineage>
        <taxon>Bacteria</taxon>
        <taxon>Pseudomonadati</taxon>
        <taxon>Pseudomonadota</taxon>
        <taxon>Gammaproteobacteria</taxon>
        <taxon>Enterobacterales</taxon>
        <taxon>Enterobacteriaceae</taxon>
        <taxon>aphid secondary symbionts</taxon>
        <taxon>Candidatus Regiella</taxon>
    </lineage>
</organism>
<accession>E0WU99</accession>
<keyword evidence="1 4" id="KW-0808">Transferase</keyword>
<dbReference type="PROSITE" id="PS51186">
    <property type="entry name" value="GNAT"/>
    <property type="match status" value="1"/>
</dbReference>
<dbReference type="CDD" id="cd04301">
    <property type="entry name" value="NAT_SF"/>
    <property type="match status" value="1"/>
</dbReference>
<evidence type="ECO:0000256" key="2">
    <source>
        <dbReference type="ARBA" id="ARBA00023315"/>
    </source>
</evidence>
<dbReference type="SUPFAM" id="SSF55729">
    <property type="entry name" value="Acyl-CoA N-acyltransferases (Nat)"/>
    <property type="match status" value="1"/>
</dbReference>
<dbReference type="Gene3D" id="3.40.630.30">
    <property type="match status" value="1"/>
</dbReference>
<sequence length="142" mass="16684">MCFSDKPNEQEEKFIIDQLWDHNKQYNAVDIRSLVVTKKNDKGEIIAGLIARTWWGGLEIQYLWVDKHHRKKGFGKQLMEQAEKEAANRGCHFAYVDTFSFQAQGFYHKLGYREYGELSGFVHKYTRYFLSKKLPPQLTSTA</sequence>
<gene>
    <name evidence="4" type="ORF">REG_1680</name>
</gene>
<feature type="domain" description="N-acetyltransferase" evidence="3">
    <location>
        <begin position="1"/>
        <end position="135"/>
    </location>
</feature>
<dbReference type="Proteomes" id="UP000005726">
    <property type="component" value="Unassembled WGS sequence"/>
</dbReference>
<dbReference type="HOGENOM" id="CLU_115862_2_0_6"/>